<proteinExistence type="predicted"/>
<protein>
    <submittedName>
        <fullName evidence="1">Tryptophan synthase beta subunit-like PLP-dependent enzyme</fullName>
    </submittedName>
</protein>
<gene>
    <name evidence="1" type="ORF">BO95DRAFT_408049</name>
</gene>
<accession>A0ACD1GGK8</accession>
<keyword evidence="2" id="KW-1185">Reference proteome</keyword>
<name>A0ACD1GGK8_9EURO</name>
<reference evidence="1" key="1">
    <citation type="submission" date="2018-02" db="EMBL/GenBank/DDBJ databases">
        <title>The genomes of Aspergillus section Nigri reveals drivers in fungal speciation.</title>
        <authorList>
            <consortium name="DOE Joint Genome Institute"/>
            <person name="Vesth T.C."/>
            <person name="Nybo J."/>
            <person name="Theobald S."/>
            <person name="Brandl J."/>
            <person name="Frisvad J.C."/>
            <person name="Nielsen K.F."/>
            <person name="Lyhne E.K."/>
            <person name="Kogle M.E."/>
            <person name="Kuo A."/>
            <person name="Riley R."/>
            <person name="Clum A."/>
            <person name="Nolan M."/>
            <person name="Lipzen A."/>
            <person name="Salamov A."/>
            <person name="Henrissat B."/>
            <person name="Wiebenga A."/>
            <person name="De vries R.P."/>
            <person name="Grigoriev I.V."/>
            <person name="Mortensen U.H."/>
            <person name="Andersen M.R."/>
            <person name="Baker S.E."/>
        </authorList>
    </citation>
    <scope>NUCLEOTIDE SEQUENCE</scope>
    <source>
        <strain evidence="1">CBS 621.78</strain>
    </source>
</reference>
<organism evidence="1 2">
    <name type="scientific">Aspergillus brunneoviolaceus CBS 621.78</name>
    <dbReference type="NCBI Taxonomy" id="1450534"/>
    <lineage>
        <taxon>Eukaryota</taxon>
        <taxon>Fungi</taxon>
        <taxon>Dikarya</taxon>
        <taxon>Ascomycota</taxon>
        <taxon>Pezizomycotina</taxon>
        <taxon>Eurotiomycetes</taxon>
        <taxon>Eurotiomycetidae</taxon>
        <taxon>Eurotiales</taxon>
        <taxon>Aspergillaceae</taxon>
        <taxon>Aspergillus</taxon>
        <taxon>Aspergillus subgen. Circumdati</taxon>
    </lineage>
</organism>
<dbReference type="Proteomes" id="UP000249057">
    <property type="component" value="Unassembled WGS sequence"/>
</dbReference>
<sequence length="477" mass="50734">MAPLTLPPAFAQIPRHPLLHPHPSPIHPLPALTKHLLPNPRPQTQITLHAKREDQASPLACSGNKYRKLEYLIPDILSPTPQYGGLGPSPERGSACAPAPPPSSSPTTTTPQKPTLITEGALQSNHTVQVAALATHLNLSAVLCLHKTTGGGWRTAPDPRAFARTGNVQLAKLLGADVRLLDSANVAALPNPQAKKEDSNAAGGNNNAPDNDPIASIMHTLRTHEGKIPYWIPSGASLHPLGGLGYARCAFEIAAQEGDAPQHAQSWPKSRYDYIFVACGSGSTLGGLIAGFKLLEKMEGQQSRTTAAASAAAAAAVATARQQQQHRPPRKIIGVLTSPTSPKAYHEERVLRFARQAAELIGLDDPQREITAADVTLEERFVGAGYGVLDAETKQAMDVVARTEAVVLDPVYTAKVARAMMHWVGSGELKEDWRRRRGRGKSETGPGKLAEEPGDAVNVLFIHTGGQSALSAYADAE</sequence>
<dbReference type="EMBL" id="KZ825323">
    <property type="protein sequence ID" value="RAH48465.1"/>
    <property type="molecule type" value="Genomic_DNA"/>
</dbReference>
<evidence type="ECO:0000313" key="1">
    <source>
        <dbReference type="EMBL" id="RAH48465.1"/>
    </source>
</evidence>
<evidence type="ECO:0000313" key="2">
    <source>
        <dbReference type="Proteomes" id="UP000249057"/>
    </source>
</evidence>